<dbReference type="PRINTS" id="PR00469">
    <property type="entry name" value="PNDRDTASEII"/>
</dbReference>
<dbReference type="Proteomes" id="UP001597218">
    <property type="component" value="Unassembled WGS sequence"/>
</dbReference>
<dbReference type="RefSeq" id="WP_381539066.1">
    <property type="nucleotide sequence ID" value="NZ_JBHUGI010000032.1"/>
</dbReference>
<dbReference type="InterPro" id="IPR023753">
    <property type="entry name" value="FAD/NAD-binding_dom"/>
</dbReference>
<feature type="domain" description="FAD/NAD(P)-binding" evidence="2">
    <location>
        <begin position="2"/>
        <end position="160"/>
    </location>
</feature>
<accession>A0ABW4SIJ9</accession>
<keyword evidence="1" id="KW-0560">Oxidoreductase</keyword>
<dbReference type="EMBL" id="JBHUGI010000032">
    <property type="protein sequence ID" value="MFD1928830.1"/>
    <property type="molecule type" value="Genomic_DNA"/>
</dbReference>
<evidence type="ECO:0000259" key="2">
    <source>
        <dbReference type="Pfam" id="PF07992"/>
    </source>
</evidence>
<evidence type="ECO:0000256" key="1">
    <source>
        <dbReference type="ARBA" id="ARBA00023002"/>
    </source>
</evidence>
<dbReference type="PANTHER" id="PTHR42949">
    <property type="entry name" value="ANAEROBIC GLYCEROL-3-PHOSPHATE DEHYDROGENASE SUBUNIT B"/>
    <property type="match status" value="1"/>
</dbReference>
<evidence type="ECO:0000313" key="4">
    <source>
        <dbReference type="Proteomes" id="UP001597218"/>
    </source>
</evidence>
<reference evidence="4" key="1">
    <citation type="journal article" date="2019" name="Int. J. Syst. Evol. Microbiol.">
        <title>The Global Catalogue of Microorganisms (GCM) 10K type strain sequencing project: providing services to taxonomists for standard genome sequencing and annotation.</title>
        <authorList>
            <consortium name="The Broad Institute Genomics Platform"/>
            <consortium name="The Broad Institute Genome Sequencing Center for Infectious Disease"/>
            <person name="Wu L."/>
            <person name="Ma J."/>
        </authorList>
    </citation>
    <scope>NUCLEOTIDE SEQUENCE [LARGE SCALE GENOMIC DNA]</scope>
    <source>
        <strain evidence="4">CGMCC 4.7177</strain>
    </source>
</reference>
<comment type="caution">
    <text evidence="3">The sequence shown here is derived from an EMBL/GenBank/DDBJ whole genome shotgun (WGS) entry which is preliminary data.</text>
</comment>
<protein>
    <submittedName>
        <fullName evidence="3">NAD(P)/FAD-dependent oxidoreductase</fullName>
    </submittedName>
</protein>
<dbReference type="InterPro" id="IPR051691">
    <property type="entry name" value="Metab_Enz_Cyan_OpOx_G3PDH"/>
</dbReference>
<dbReference type="PRINTS" id="PR00368">
    <property type="entry name" value="FADPNR"/>
</dbReference>
<feature type="domain" description="FAD/NAD(P)-binding" evidence="2">
    <location>
        <begin position="238"/>
        <end position="342"/>
    </location>
</feature>
<dbReference type="Gene3D" id="3.50.50.60">
    <property type="entry name" value="FAD/NAD(P)-binding domain"/>
    <property type="match status" value="3"/>
</dbReference>
<name>A0ABW4SIJ9_9BACL</name>
<gene>
    <name evidence="3" type="ORF">ACFSFY_12380</name>
</gene>
<proteinExistence type="predicted"/>
<organism evidence="3 4">
    <name type="scientific">Sporosarcina siberiensis</name>
    <dbReference type="NCBI Taxonomy" id="1365606"/>
    <lineage>
        <taxon>Bacteria</taxon>
        <taxon>Bacillati</taxon>
        <taxon>Bacillota</taxon>
        <taxon>Bacilli</taxon>
        <taxon>Bacillales</taxon>
        <taxon>Caryophanaceae</taxon>
        <taxon>Sporosarcina</taxon>
    </lineage>
</organism>
<dbReference type="SUPFAM" id="SSF51905">
    <property type="entry name" value="FAD/NAD(P)-binding domain"/>
    <property type="match status" value="1"/>
</dbReference>
<dbReference type="Pfam" id="PF07992">
    <property type="entry name" value="Pyr_redox_2"/>
    <property type="match status" value="2"/>
</dbReference>
<keyword evidence="4" id="KW-1185">Reference proteome</keyword>
<dbReference type="InterPro" id="IPR036188">
    <property type="entry name" value="FAD/NAD-bd_sf"/>
</dbReference>
<sequence>MYDVVIIGAGPAGLSAAIACRESDLNVIVIDEFPKPGGRLLGQLHQEPNGEWWNGIKETQILIDQAEKLNTEIKCEVSVHHIEKIEHGYSVQTNIGVFDTTNLLIATGAAETAVPIPGWTLPGVMSIGAAQVMTNVHRVRVGNKGIVVGVNVLSAAIARELQIAGIELHSMALPISNPVTKKHANPRHVMDGLVRIAHLAPSAFLRFGSKFAKAAWVRNIAVNFYPKGGVKMWGMPIHIRKAIVQINGTEKVESVTMCDITSDGEVIAGSEKIIDVDFVCIAGGLYPLAELASVIGCPFQYVEELGGHVPIHNEQMETPLNGLYVAGNITGIESAKVARAQGTLAGYSIAKNYDKIEQALKDVKSTRDSASIQFHPHIVEGRDRIQKAFQEYQKVQ</sequence>
<dbReference type="PANTHER" id="PTHR42949:SF3">
    <property type="entry name" value="ANAEROBIC GLYCEROL-3-PHOSPHATE DEHYDROGENASE SUBUNIT B"/>
    <property type="match status" value="1"/>
</dbReference>
<evidence type="ECO:0000313" key="3">
    <source>
        <dbReference type="EMBL" id="MFD1928830.1"/>
    </source>
</evidence>